<dbReference type="GO" id="GO:0008237">
    <property type="term" value="F:metallopeptidase activity"/>
    <property type="evidence" value="ECO:0007669"/>
    <property type="project" value="InterPro"/>
</dbReference>
<reference evidence="3 4" key="1">
    <citation type="submission" date="2018-05" db="EMBL/GenBank/DDBJ databases">
        <title>Micromonosporas from Atacama Desert.</title>
        <authorList>
            <person name="Carro L."/>
            <person name="Golinska P."/>
            <person name="Klenk H.-P."/>
            <person name="Goodfellow M."/>
        </authorList>
    </citation>
    <scope>NUCLEOTIDE SEQUENCE [LARGE SCALE GENOMIC DNA]</scope>
    <source>
        <strain evidence="3 4">4G51</strain>
    </source>
</reference>
<evidence type="ECO:0000313" key="3">
    <source>
        <dbReference type="EMBL" id="PWR12612.1"/>
    </source>
</evidence>
<sequence>MAAIVVLAVGVAARPSPALAANGDLVQQTNFAQSCSSGIGVGIAFDGKNLWYSCYRSSPDLVKADPITGAVLASYTVAGGLGALAWDGNRKKIWAGWGGAGTDGDVRLVDPATGTGTVVFNAPDAGAVDEIDDGLAYDAQDDSLLISPDTSTTIYHYSAAGAGLGSFAWSGSGCYNSGLAIGGQLLFQGSDGCNHVWVVNRSTHAPAFDFATGAGGVRDEDLECDSVTFSPKTVMWSVEAYEPRRAIAFEIPPGSCATGGGVDSDGDGLLDEWETGGVTIDPDGAGPIAPQFTDLPAMGADKNKPDIFVQIDWMADATHNQKLSAAALKRVVDAFAASPYVSPTGSVGINLHIDEGSSSIMNYATNTTWGSRSKANQLAYVANLGTSGAGGYDWSAFQALKDANFTPTGRTPIFHYVIAAHNYDSTTSSGISRGIGASDLIVSLGSFTGGTGSDSEQAGTLMHELGHNLSLRHGGGDDTNYKPNYLSIMSYGFQMSGVIKGGAAGTLDYSRSALGSLNENSLSEPAGIGAAGYGTRHWCPTPAPGAYVAVNNAGGAIDWNCNGNSTETGVVFDVNHDGANGTLNGFNDWSNLKLKGGAIGLAGVTPDLPMTTENNETMTPEEEQKSPPASRYAFTGFFSPVDSPPTLNVAKAGSAIPVKFSLGGDQGLDVFAAGSPASQQVTCDSGAPVDDIEQTAGPGDATLSYDPVTDRYTYVWKTAKSWAGTCRQLTVTFNDGTQRSAGFRFK</sequence>
<accession>A0A317DE92</accession>
<feature type="region of interest" description="Disordered" evidence="1">
    <location>
        <begin position="605"/>
        <end position="628"/>
    </location>
</feature>
<evidence type="ECO:0000256" key="1">
    <source>
        <dbReference type="SAM" id="MobiDB-lite"/>
    </source>
</evidence>
<dbReference type="Proteomes" id="UP000246050">
    <property type="component" value="Unassembled WGS sequence"/>
</dbReference>
<feature type="compositionally biased region" description="Low complexity" evidence="1">
    <location>
        <begin position="609"/>
        <end position="618"/>
    </location>
</feature>
<dbReference type="AlphaFoldDB" id="A0A317DE92"/>
<proteinExistence type="predicted"/>
<evidence type="ECO:0000313" key="4">
    <source>
        <dbReference type="Proteomes" id="UP000246050"/>
    </source>
</evidence>
<keyword evidence="2" id="KW-0732">Signal</keyword>
<dbReference type="OrthoDB" id="7056364at2"/>
<dbReference type="EMBL" id="QGKS01000286">
    <property type="protein sequence ID" value="PWR12612.1"/>
    <property type="molecule type" value="Genomic_DNA"/>
</dbReference>
<protein>
    <submittedName>
        <fullName evidence="3">Uncharacterized protein</fullName>
    </submittedName>
</protein>
<feature type="chain" id="PRO_5016329083" evidence="2">
    <location>
        <begin position="21"/>
        <end position="746"/>
    </location>
</feature>
<comment type="caution">
    <text evidence="3">The sequence shown here is derived from an EMBL/GenBank/DDBJ whole genome shotgun (WGS) entry which is preliminary data.</text>
</comment>
<dbReference type="SUPFAM" id="SSF55486">
    <property type="entry name" value="Metalloproteases ('zincins'), catalytic domain"/>
    <property type="match status" value="1"/>
</dbReference>
<organism evidence="3 4">
    <name type="scientific">Micromonospora sicca</name>
    <dbReference type="NCBI Taxonomy" id="2202420"/>
    <lineage>
        <taxon>Bacteria</taxon>
        <taxon>Bacillati</taxon>
        <taxon>Actinomycetota</taxon>
        <taxon>Actinomycetes</taxon>
        <taxon>Micromonosporales</taxon>
        <taxon>Micromonosporaceae</taxon>
        <taxon>Micromonospora</taxon>
    </lineage>
</organism>
<evidence type="ECO:0000256" key="2">
    <source>
        <dbReference type="SAM" id="SignalP"/>
    </source>
</evidence>
<name>A0A317DE92_9ACTN</name>
<dbReference type="Gene3D" id="3.40.390.10">
    <property type="entry name" value="Collagenase (Catalytic Domain)"/>
    <property type="match status" value="1"/>
</dbReference>
<dbReference type="InterPro" id="IPR024079">
    <property type="entry name" value="MetalloPept_cat_dom_sf"/>
</dbReference>
<dbReference type="NCBIfam" id="NF038114">
    <property type="entry name" value="rightmost"/>
    <property type="match status" value="1"/>
</dbReference>
<feature type="signal peptide" evidence="2">
    <location>
        <begin position="1"/>
        <end position="20"/>
    </location>
</feature>
<gene>
    <name evidence="3" type="ORF">DKT69_23355</name>
</gene>
<dbReference type="SUPFAM" id="SSF63829">
    <property type="entry name" value="Calcium-dependent phosphotriesterase"/>
    <property type="match status" value="1"/>
</dbReference>